<dbReference type="GeneID" id="14887365"/>
<evidence type="ECO:0000256" key="2">
    <source>
        <dbReference type="ARBA" id="ARBA00022737"/>
    </source>
</evidence>
<organism evidence="4 5">
    <name type="scientific">Entamoeba invadens IP1</name>
    <dbReference type="NCBI Taxonomy" id="370355"/>
    <lineage>
        <taxon>Eukaryota</taxon>
        <taxon>Amoebozoa</taxon>
        <taxon>Evosea</taxon>
        <taxon>Archamoebae</taxon>
        <taxon>Mastigamoebida</taxon>
        <taxon>Entamoebidae</taxon>
        <taxon>Entamoeba</taxon>
    </lineage>
</organism>
<dbReference type="Proteomes" id="UP000014680">
    <property type="component" value="Unassembled WGS sequence"/>
</dbReference>
<feature type="repeat" description="WD" evidence="3">
    <location>
        <begin position="137"/>
        <end position="169"/>
    </location>
</feature>
<protein>
    <submittedName>
        <fullName evidence="4">Protein CIAO1, putative</fullName>
    </submittedName>
</protein>
<reference evidence="4 5" key="1">
    <citation type="submission" date="2012-10" db="EMBL/GenBank/DDBJ databases">
        <authorList>
            <person name="Zafar N."/>
            <person name="Inman J."/>
            <person name="Hall N."/>
            <person name="Lorenzi H."/>
            <person name="Caler E."/>
        </authorList>
    </citation>
    <scope>NUCLEOTIDE SEQUENCE [LARGE SCALE GENOMIC DNA]</scope>
    <source>
        <strain evidence="4 5">IP1</strain>
    </source>
</reference>
<dbReference type="AlphaFoldDB" id="A0A0A1U1X1"/>
<dbReference type="InterPro" id="IPR036322">
    <property type="entry name" value="WD40_repeat_dom_sf"/>
</dbReference>
<dbReference type="CDD" id="cd00200">
    <property type="entry name" value="WD40"/>
    <property type="match status" value="1"/>
</dbReference>
<dbReference type="PROSITE" id="PS50082">
    <property type="entry name" value="WD_REPEATS_2"/>
    <property type="match status" value="3"/>
</dbReference>
<dbReference type="Pfam" id="PF00400">
    <property type="entry name" value="WD40"/>
    <property type="match status" value="4"/>
</dbReference>
<accession>A0A0A1U1X1</accession>
<dbReference type="PROSITE" id="PS50294">
    <property type="entry name" value="WD_REPEATS_REGION"/>
    <property type="match status" value="3"/>
</dbReference>
<proteinExistence type="predicted"/>
<gene>
    <name evidence="4" type="ORF">EIN_221340</name>
</gene>
<evidence type="ECO:0000256" key="1">
    <source>
        <dbReference type="ARBA" id="ARBA00022574"/>
    </source>
</evidence>
<feature type="repeat" description="WD" evidence="3">
    <location>
        <begin position="92"/>
        <end position="124"/>
    </location>
</feature>
<dbReference type="VEuPathDB" id="AmoebaDB:EIN_221340"/>
<name>A0A0A1U1X1_ENTIV</name>
<keyword evidence="2" id="KW-0677">Repeat</keyword>
<keyword evidence="1 3" id="KW-0853">WD repeat</keyword>
<dbReference type="EMBL" id="KB206756">
    <property type="protein sequence ID" value="ELP88041.1"/>
    <property type="molecule type" value="Genomic_DNA"/>
</dbReference>
<dbReference type="InterPro" id="IPR015943">
    <property type="entry name" value="WD40/YVTN_repeat-like_dom_sf"/>
</dbReference>
<keyword evidence="5" id="KW-1185">Reference proteome</keyword>
<dbReference type="SUPFAM" id="SSF50978">
    <property type="entry name" value="WD40 repeat-like"/>
    <property type="match status" value="1"/>
</dbReference>
<evidence type="ECO:0000313" key="4">
    <source>
        <dbReference type="EMBL" id="ELP88041.1"/>
    </source>
</evidence>
<dbReference type="PANTHER" id="PTHR19920:SF0">
    <property type="entry name" value="CYTOSOLIC IRON-SULFUR PROTEIN ASSEMBLY PROTEIN CIAO1-RELATED"/>
    <property type="match status" value="1"/>
</dbReference>
<dbReference type="RefSeq" id="XP_004254812.1">
    <property type="nucleotide sequence ID" value="XM_004254764.1"/>
</dbReference>
<dbReference type="PRINTS" id="PR00320">
    <property type="entry name" value="GPROTEINBRPT"/>
</dbReference>
<sequence>MELLQHIEEENHIWSIEYSPKSNRIYTSSTTPYVQIYELKDSKLTLQKPLLTPHTRTIRKLRCNQNGTLACCSFDATISLWEDESLKTLATLEGHESEVKCADWNKSGSLLATCSRDKSVWLWKSYTGSDFECASVLTGHTGDVKCVAFYHNGTTLFSGSFDGTIRVWKCSEETEWEESQIYNNDSITIWDIKPYKTFVVAVCAKGRIILFDYVSEKLELVDKIDNESFRDVYSVDIIDGKVAVGCGDNGVRLYKINEQTKKLILIAEQQQAHDNDVNAVRFIDRNILMSGGDDNQLRVWRYAH</sequence>
<dbReference type="InterPro" id="IPR001680">
    <property type="entry name" value="WD40_rpt"/>
</dbReference>
<evidence type="ECO:0000313" key="5">
    <source>
        <dbReference type="Proteomes" id="UP000014680"/>
    </source>
</evidence>
<dbReference type="GO" id="GO:0016226">
    <property type="term" value="P:iron-sulfur cluster assembly"/>
    <property type="evidence" value="ECO:0007669"/>
    <property type="project" value="TreeGrafter"/>
</dbReference>
<dbReference type="InterPro" id="IPR020472">
    <property type="entry name" value="WD40_PAC1"/>
</dbReference>
<evidence type="ECO:0000256" key="3">
    <source>
        <dbReference type="PROSITE-ProRule" id="PRU00221"/>
    </source>
</evidence>
<dbReference type="OMA" id="IREIRWS"/>
<dbReference type="SMART" id="SM00320">
    <property type="entry name" value="WD40"/>
    <property type="match status" value="6"/>
</dbReference>
<dbReference type="KEGG" id="eiv:EIN_221340"/>
<feature type="repeat" description="WD" evidence="3">
    <location>
        <begin position="270"/>
        <end position="304"/>
    </location>
</feature>
<dbReference type="OrthoDB" id="284782at2759"/>
<dbReference type="Gene3D" id="2.130.10.10">
    <property type="entry name" value="YVTN repeat-like/Quinoprotein amine dehydrogenase"/>
    <property type="match status" value="1"/>
</dbReference>
<dbReference type="GO" id="GO:0097361">
    <property type="term" value="C:cytosolic [4Fe-4S] assembly targeting complex"/>
    <property type="evidence" value="ECO:0007669"/>
    <property type="project" value="TreeGrafter"/>
</dbReference>
<dbReference type="PANTHER" id="PTHR19920">
    <property type="entry name" value="WD40 PROTEIN CIAO1"/>
    <property type="match status" value="1"/>
</dbReference>